<sequence length="467" mass="53152">MLLNKPLPFIEDFINELNKGLKSYNPDGGLSRIQRGWIGFCLMGIILTNSVCWARFERVSLGKYSLGALSWMFRKSKLPWEMMLQVSIAIVLKQYGISGGTLVTDDSDHQRSKKTPRLFKTHKIRDKGSGGYINGQNIVLLILVTDKVSLPVGFEVYQPDPQQQAWTREDQRLRKKGIAKKNRPEAPPHNPDYPTKPELVLRLMEQFRKHHSQIKIKAVVADALYGQAKFMDAASGLFGGVQVISQLRYNQNIRFRGRKQSLKHYFSSYPGVPQELSIRGQPAITANVGSIRVEVCAHGKKRFVIALKYPGEQDYRYLVATDLTWRTIDIIQAYTLRWLVEVFIEDWKSYEGWAQLAKQTGKEGTSRGLTLSLLLDLCLLLHPRQIARVDSKLPAYTVGSLLRNLQMEALLLYFEQLLQAPNPVEQLNQLSQSVQEFFLLRSSGKHMSGRDLGRLEPTPSLNRRAVA</sequence>
<dbReference type="EMBL" id="CP003600">
    <property type="protein sequence ID" value="AFY93349.1"/>
    <property type="molecule type" value="Genomic_DNA"/>
</dbReference>
<dbReference type="EMBL" id="CP003600">
    <property type="protein sequence ID" value="AFY92505.1"/>
    <property type="molecule type" value="Genomic_DNA"/>
</dbReference>
<dbReference type="EMBL" id="CP003600">
    <property type="protein sequence ID" value="AFY94332.1"/>
    <property type="molecule type" value="Genomic_DNA"/>
</dbReference>
<dbReference type="KEGG" id="cmp:Cha6605_2270"/>
<dbReference type="STRING" id="1173020.Cha6605_1310"/>
<dbReference type="OrthoDB" id="5416355at2"/>
<dbReference type="AlphaFoldDB" id="K9UER4"/>
<dbReference type="EMBL" id="CP003600">
    <property type="protein sequence ID" value="AFY93143.1"/>
    <property type="molecule type" value="Genomic_DNA"/>
</dbReference>
<dbReference type="PATRIC" id="fig|1173020.3.peg.1528"/>
<dbReference type="KEGG" id="cmp:Cha6605_1487"/>
<protein>
    <submittedName>
        <fullName evidence="4">Transposase family protein</fullName>
    </submittedName>
</protein>
<proteinExistence type="predicted"/>
<dbReference type="SUPFAM" id="SSF53098">
    <property type="entry name" value="Ribonuclease H-like"/>
    <property type="match status" value="1"/>
</dbReference>
<evidence type="ECO:0000313" key="4">
    <source>
        <dbReference type="EMBL" id="AFY93143.1"/>
    </source>
</evidence>
<dbReference type="HOGENOM" id="CLU_052663_0_0_3"/>
<evidence type="ECO:0000313" key="7">
    <source>
        <dbReference type="EMBL" id="AFY94332.1"/>
    </source>
</evidence>
<dbReference type="RefSeq" id="WP_015158689.1">
    <property type="nucleotide sequence ID" value="NC_019697.1"/>
</dbReference>
<dbReference type="Pfam" id="PF13546">
    <property type="entry name" value="DDE_5"/>
    <property type="match status" value="1"/>
</dbReference>
<evidence type="ECO:0000313" key="3">
    <source>
        <dbReference type="EMBL" id="AFY92652.1"/>
    </source>
</evidence>
<accession>K9UER4</accession>
<organism evidence="4 9">
    <name type="scientific">Chamaesiphon minutus (strain ATCC 27169 / PCC 6605)</name>
    <dbReference type="NCBI Taxonomy" id="1173020"/>
    <lineage>
        <taxon>Bacteria</taxon>
        <taxon>Bacillati</taxon>
        <taxon>Cyanobacteriota</taxon>
        <taxon>Cyanophyceae</taxon>
        <taxon>Gomontiellales</taxon>
        <taxon>Chamaesiphonaceae</taxon>
        <taxon>Chamaesiphon</taxon>
    </lineage>
</organism>
<dbReference type="EMBL" id="CP003600">
    <property type="protein sequence ID" value="AFY95423.1"/>
    <property type="molecule type" value="Genomic_DNA"/>
</dbReference>
<gene>
    <name evidence="2" type="ORF">Cha6605_1310</name>
    <name evidence="3" type="ORF">Cha6605_1487</name>
    <name evidence="4" type="ORF">Cha6605_2047</name>
    <name evidence="5" type="ORF">Cha6605_2270</name>
    <name evidence="6" type="ORF">Cha6605_3297</name>
    <name evidence="7" type="ORF">Cha6605_3330</name>
    <name evidence="8" type="ORF">Cha6605_4495</name>
</gene>
<dbReference type="KEGG" id="cmp:Cha6605_2047"/>
<evidence type="ECO:0000313" key="2">
    <source>
        <dbReference type="EMBL" id="AFY92505.1"/>
    </source>
</evidence>
<evidence type="ECO:0000313" key="6">
    <source>
        <dbReference type="EMBL" id="AFY94301.1"/>
    </source>
</evidence>
<name>K9UER4_CHAP6</name>
<reference evidence="4 9" key="1">
    <citation type="submission" date="2012-05" db="EMBL/GenBank/DDBJ databases">
        <title>Finished chromosome of genome of Chamaesiphon sp. PCC 6605.</title>
        <authorList>
            <consortium name="US DOE Joint Genome Institute"/>
            <person name="Gugger M."/>
            <person name="Coursin T."/>
            <person name="Rippka R."/>
            <person name="Tandeau De Marsac N."/>
            <person name="Huntemann M."/>
            <person name="Wei C.-L."/>
            <person name="Han J."/>
            <person name="Detter J.C."/>
            <person name="Han C."/>
            <person name="Tapia R."/>
            <person name="Chen A."/>
            <person name="Kyrpides N."/>
            <person name="Mavromatis K."/>
            <person name="Markowitz V."/>
            <person name="Szeto E."/>
            <person name="Ivanova N."/>
            <person name="Pagani I."/>
            <person name="Pati A."/>
            <person name="Goodwin L."/>
            <person name="Nordberg H.P."/>
            <person name="Cantor M.N."/>
            <person name="Hua S.X."/>
            <person name="Woyke T."/>
            <person name="Kerfeld C.A."/>
        </authorList>
    </citation>
    <scope>NUCLEOTIDE SEQUENCE [LARGE SCALE GENOMIC DNA]</scope>
    <source>
        <strain evidence="9">ATCC 27169 / PCC 6605</strain>
        <strain evidence="4">PCC 6605</strain>
    </source>
</reference>
<dbReference type="EMBL" id="CP003600">
    <property type="protein sequence ID" value="AFY92652.1"/>
    <property type="molecule type" value="Genomic_DNA"/>
</dbReference>
<evidence type="ECO:0000259" key="1">
    <source>
        <dbReference type="Pfam" id="PF13546"/>
    </source>
</evidence>
<dbReference type="KEGG" id="cmp:Cha6605_3330"/>
<dbReference type="KEGG" id="cmp:Cha6605_1310"/>
<evidence type="ECO:0000313" key="9">
    <source>
        <dbReference type="Proteomes" id="UP000010366"/>
    </source>
</evidence>
<feature type="domain" description="Transposase IS701-like DDE" evidence="1">
    <location>
        <begin position="102"/>
        <end position="257"/>
    </location>
</feature>
<dbReference type="KEGG" id="cmp:Cha6605_4495"/>
<dbReference type="Proteomes" id="UP000010366">
    <property type="component" value="Chromosome"/>
</dbReference>
<dbReference type="InterPro" id="IPR038721">
    <property type="entry name" value="IS701-like_DDE_dom"/>
</dbReference>
<evidence type="ECO:0000313" key="5">
    <source>
        <dbReference type="EMBL" id="AFY93349.1"/>
    </source>
</evidence>
<dbReference type="EMBL" id="CP003600">
    <property type="protein sequence ID" value="AFY94301.1"/>
    <property type="molecule type" value="Genomic_DNA"/>
</dbReference>
<dbReference type="KEGG" id="cmp:Cha6605_3297"/>
<evidence type="ECO:0000313" key="8">
    <source>
        <dbReference type="EMBL" id="AFY95423.1"/>
    </source>
</evidence>
<dbReference type="InterPro" id="IPR012337">
    <property type="entry name" value="RNaseH-like_sf"/>
</dbReference>
<keyword evidence="9" id="KW-1185">Reference proteome</keyword>
<dbReference type="eggNOG" id="COG5659">
    <property type="taxonomic scope" value="Bacteria"/>
</dbReference>